<comment type="similarity">
    <text evidence="2">Belongs to the ABC-2 integral membrane protein family.</text>
</comment>
<dbReference type="PANTHER" id="PTHR30294">
    <property type="entry name" value="MEMBRANE COMPONENT OF ABC TRANSPORTER YHHJ-RELATED"/>
    <property type="match status" value="1"/>
</dbReference>
<comment type="caution">
    <text evidence="10">The sequence shown here is derived from an EMBL/GenBank/DDBJ whole genome shotgun (WGS) entry which is preliminary data.</text>
</comment>
<evidence type="ECO:0000256" key="4">
    <source>
        <dbReference type="ARBA" id="ARBA00022475"/>
    </source>
</evidence>
<comment type="subcellular location">
    <subcellularLocation>
        <location evidence="1">Cell membrane</location>
        <topology evidence="1">Multi-pass membrane protein</topology>
    </subcellularLocation>
</comment>
<proteinExistence type="inferred from homology"/>
<name>W4Q9M8_9BACI</name>
<feature type="transmembrane region" description="Helical" evidence="8">
    <location>
        <begin position="17"/>
        <end position="38"/>
    </location>
</feature>
<evidence type="ECO:0000256" key="6">
    <source>
        <dbReference type="ARBA" id="ARBA00022989"/>
    </source>
</evidence>
<feature type="transmembrane region" description="Helical" evidence="8">
    <location>
        <begin position="338"/>
        <end position="360"/>
    </location>
</feature>
<accession>W4Q9M8</accession>
<evidence type="ECO:0000313" key="10">
    <source>
        <dbReference type="EMBL" id="GAE28705.1"/>
    </source>
</evidence>
<keyword evidence="11" id="KW-1185">Reference proteome</keyword>
<evidence type="ECO:0000259" key="9">
    <source>
        <dbReference type="PROSITE" id="PS51012"/>
    </source>
</evidence>
<sequence>MNSVIWAQFAKDRRNPLVILLFIAGSILMTILFAGGVYSPTTVYLFSEEENASEIETKWEALLNVDDSFQFVIVDSDQARDDVQSGKVDVAVKLMEQDYRLLIASELPTMSYVQQHVDKVFQREAQISAIASTSDDQVREEIESYLANAPFQLEAQGLDSEEVPQFNMSTQLLFAFTFFVSMFILGLRVNNVTNDRVSGVWDRMILSPLSKTNMYCGYIIYSFLIALFQVIVVLLVFKYMMNYEVGDNLWLIIVIATFFIFSMISIAMLITGFAKSPEQFFAIYPSVIPLLPLISGAYMPPETITHPVLVFVADLFPFSHAMDAVMSVAFYGAGLQEVMMSLVIMLLIGVVAMGIGINLIERRS</sequence>
<evidence type="ECO:0000313" key="11">
    <source>
        <dbReference type="Proteomes" id="UP000018895"/>
    </source>
</evidence>
<dbReference type="GO" id="GO:0005886">
    <property type="term" value="C:plasma membrane"/>
    <property type="evidence" value="ECO:0007669"/>
    <property type="project" value="UniProtKB-SubCell"/>
</dbReference>
<feature type="transmembrane region" description="Helical" evidence="8">
    <location>
        <begin position="280"/>
        <end position="299"/>
    </location>
</feature>
<dbReference type="PROSITE" id="PS51012">
    <property type="entry name" value="ABC_TM2"/>
    <property type="match status" value="1"/>
</dbReference>
<protein>
    <submittedName>
        <fullName evidence="10">Multidrug ABC transporter permease</fullName>
    </submittedName>
</protein>
<gene>
    <name evidence="10" type="ORF">JCM9152_33</name>
</gene>
<feature type="transmembrane region" description="Helical" evidence="8">
    <location>
        <begin position="172"/>
        <end position="189"/>
    </location>
</feature>
<evidence type="ECO:0000256" key="7">
    <source>
        <dbReference type="ARBA" id="ARBA00023136"/>
    </source>
</evidence>
<dbReference type="InterPro" id="IPR051449">
    <property type="entry name" value="ABC-2_transporter_component"/>
</dbReference>
<feature type="transmembrane region" description="Helical" evidence="8">
    <location>
        <begin position="218"/>
        <end position="237"/>
    </location>
</feature>
<evidence type="ECO:0000256" key="3">
    <source>
        <dbReference type="ARBA" id="ARBA00022448"/>
    </source>
</evidence>
<evidence type="ECO:0000256" key="2">
    <source>
        <dbReference type="ARBA" id="ARBA00007783"/>
    </source>
</evidence>
<dbReference type="Pfam" id="PF12698">
    <property type="entry name" value="ABC2_membrane_3"/>
    <property type="match status" value="1"/>
</dbReference>
<keyword evidence="6 8" id="KW-1133">Transmembrane helix</keyword>
<dbReference type="PANTHER" id="PTHR30294:SF38">
    <property type="entry name" value="TRANSPORT PERMEASE PROTEIN"/>
    <property type="match status" value="1"/>
</dbReference>
<dbReference type="AlphaFoldDB" id="W4Q9M8"/>
<feature type="transmembrane region" description="Helical" evidence="8">
    <location>
        <begin position="249"/>
        <end position="274"/>
    </location>
</feature>
<dbReference type="OrthoDB" id="266913at2"/>
<keyword evidence="7 8" id="KW-0472">Membrane</keyword>
<dbReference type="InterPro" id="IPR047817">
    <property type="entry name" value="ABC2_TM_bact-type"/>
</dbReference>
<keyword evidence="5 8" id="KW-0812">Transmembrane</keyword>
<evidence type="ECO:0000256" key="8">
    <source>
        <dbReference type="SAM" id="Phobius"/>
    </source>
</evidence>
<evidence type="ECO:0000256" key="1">
    <source>
        <dbReference type="ARBA" id="ARBA00004651"/>
    </source>
</evidence>
<dbReference type="GO" id="GO:0140359">
    <property type="term" value="F:ABC-type transporter activity"/>
    <property type="evidence" value="ECO:0007669"/>
    <property type="project" value="InterPro"/>
</dbReference>
<reference evidence="10" key="1">
    <citation type="journal article" date="2014" name="Genome Announc.">
        <title>Draft Genome Sequences of Three Alkaliphilic Bacillus Strains, Bacillus wakoensis JCM 9140T, Bacillus akibai JCM 9157T, and Bacillus hemicellulosilyticus JCM 9152T.</title>
        <authorList>
            <person name="Yuki M."/>
            <person name="Oshima K."/>
            <person name="Suda W."/>
            <person name="Oshida Y."/>
            <person name="Kitamura K."/>
            <person name="Iida T."/>
            <person name="Hattori M."/>
            <person name="Ohkuma M."/>
        </authorList>
    </citation>
    <scope>NUCLEOTIDE SEQUENCE [LARGE SCALE GENOMIC DNA]</scope>
    <source>
        <strain evidence="10">JCM 9152</strain>
    </source>
</reference>
<dbReference type="InterPro" id="IPR013525">
    <property type="entry name" value="ABC2_TM"/>
</dbReference>
<keyword evidence="4" id="KW-1003">Cell membrane</keyword>
<dbReference type="STRING" id="1236971.JCM9152_33"/>
<organism evidence="10 11">
    <name type="scientific">Halalkalibacter hemicellulosilyticusJCM 9152</name>
    <dbReference type="NCBI Taxonomy" id="1236971"/>
    <lineage>
        <taxon>Bacteria</taxon>
        <taxon>Bacillati</taxon>
        <taxon>Bacillota</taxon>
        <taxon>Bacilli</taxon>
        <taxon>Bacillales</taxon>
        <taxon>Bacillaceae</taxon>
        <taxon>Halalkalibacter</taxon>
    </lineage>
</organism>
<dbReference type="Proteomes" id="UP000018895">
    <property type="component" value="Unassembled WGS sequence"/>
</dbReference>
<feature type="domain" description="ABC transmembrane type-2" evidence="9">
    <location>
        <begin position="127"/>
        <end position="363"/>
    </location>
</feature>
<dbReference type="EMBL" id="BAUU01000001">
    <property type="protein sequence ID" value="GAE28705.1"/>
    <property type="molecule type" value="Genomic_DNA"/>
</dbReference>
<keyword evidence="3" id="KW-0813">Transport</keyword>
<evidence type="ECO:0000256" key="5">
    <source>
        <dbReference type="ARBA" id="ARBA00022692"/>
    </source>
</evidence>